<keyword evidence="3" id="KW-1185">Reference proteome</keyword>
<dbReference type="RefSeq" id="WP_143746302.1">
    <property type="nucleotide sequence ID" value="NZ_JFKC01000028.1"/>
</dbReference>
<comment type="caution">
    <text evidence="2">The sequence shown here is derived from an EMBL/GenBank/DDBJ whole genome shotgun (WGS) entry which is preliminary data.</text>
</comment>
<feature type="domain" description="DUF6455" evidence="1">
    <location>
        <begin position="1"/>
        <end position="83"/>
    </location>
</feature>
<evidence type="ECO:0000313" key="3">
    <source>
        <dbReference type="Proteomes" id="UP000193926"/>
    </source>
</evidence>
<dbReference type="STRING" id="1123756.MGEO_18575"/>
<dbReference type="AlphaFoldDB" id="A0A1X4NDK5"/>
<dbReference type="OrthoDB" id="7961152at2"/>
<protein>
    <recommendedName>
        <fullName evidence="1">DUF6455 domain-containing protein</fullName>
    </recommendedName>
</protein>
<dbReference type="InterPro" id="IPR045601">
    <property type="entry name" value="DUF6455"/>
</dbReference>
<dbReference type="Proteomes" id="UP000193926">
    <property type="component" value="Unassembled WGS sequence"/>
</dbReference>
<proteinExistence type="predicted"/>
<name>A0A1X4NDK5_9RHOB</name>
<sequence>MSYDSKREAHTQLVLGMADRQGLDLQEMVLRAEISEEQFELAVDRCMGCTQPDACKCLLDSAGPALELPEYCRNGDMFGALKPK</sequence>
<dbReference type="EMBL" id="JFKC01000028">
    <property type="protein sequence ID" value="OSQ44961.1"/>
    <property type="molecule type" value="Genomic_DNA"/>
</dbReference>
<dbReference type="Pfam" id="PF20056">
    <property type="entry name" value="DUF6455"/>
    <property type="match status" value="1"/>
</dbReference>
<organism evidence="2 3">
    <name type="scientific">Marivita geojedonensis</name>
    <dbReference type="NCBI Taxonomy" id="1123756"/>
    <lineage>
        <taxon>Bacteria</taxon>
        <taxon>Pseudomonadati</taxon>
        <taxon>Pseudomonadota</taxon>
        <taxon>Alphaproteobacteria</taxon>
        <taxon>Rhodobacterales</taxon>
        <taxon>Roseobacteraceae</taxon>
        <taxon>Marivita</taxon>
    </lineage>
</organism>
<reference evidence="2 3" key="1">
    <citation type="submission" date="2014-03" db="EMBL/GenBank/DDBJ databases">
        <title>The draft genome sequence of Marivita geojedonensis KCTC 23882.</title>
        <authorList>
            <person name="Lai Q."/>
            <person name="Shao Z."/>
        </authorList>
    </citation>
    <scope>NUCLEOTIDE SEQUENCE [LARGE SCALE GENOMIC DNA]</scope>
    <source>
        <strain evidence="2 3">DPG-138</strain>
    </source>
</reference>
<accession>A0A1X4NDK5</accession>
<gene>
    <name evidence="2" type="ORF">MGEO_18575</name>
</gene>
<evidence type="ECO:0000313" key="2">
    <source>
        <dbReference type="EMBL" id="OSQ44961.1"/>
    </source>
</evidence>
<evidence type="ECO:0000259" key="1">
    <source>
        <dbReference type="Pfam" id="PF20056"/>
    </source>
</evidence>